<protein>
    <submittedName>
        <fullName evidence="2">Uncharacterized protein</fullName>
    </submittedName>
</protein>
<reference evidence="2 3" key="1">
    <citation type="journal article" date="2018" name="Sci. Rep.">
        <title>Genomic signatures of local adaptation to the degree of environmental predictability in rotifers.</title>
        <authorList>
            <person name="Franch-Gras L."/>
            <person name="Hahn C."/>
            <person name="Garcia-Roger E.M."/>
            <person name="Carmona M.J."/>
            <person name="Serra M."/>
            <person name="Gomez A."/>
        </authorList>
    </citation>
    <scope>NUCLEOTIDE SEQUENCE [LARGE SCALE GENOMIC DNA]</scope>
    <source>
        <strain evidence="2">HYR1</strain>
    </source>
</reference>
<name>A0A3M7SK20_BRAPC</name>
<evidence type="ECO:0000256" key="1">
    <source>
        <dbReference type="SAM" id="SignalP"/>
    </source>
</evidence>
<dbReference type="AlphaFoldDB" id="A0A3M7SK20"/>
<keyword evidence="3" id="KW-1185">Reference proteome</keyword>
<dbReference type="Proteomes" id="UP000276133">
    <property type="component" value="Unassembled WGS sequence"/>
</dbReference>
<accession>A0A3M7SK20</accession>
<feature type="chain" id="PRO_5018068490" evidence="1">
    <location>
        <begin position="24"/>
        <end position="105"/>
    </location>
</feature>
<evidence type="ECO:0000313" key="2">
    <source>
        <dbReference type="EMBL" id="RNA36072.1"/>
    </source>
</evidence>
<comment type="caution">
    <text evidence="2">The sequence shown here is derived from an EMBL/GenBank/DDBJ whole genome shotgun (WGS) entry which is preliminary data.</text>
</comment>
<keyword evidence="1" id="KW-0732">Signal</keyword>
<gene>
    <name evidence="2" type="ORF">BpHYR1_052722</name>
</gene>
<proteinExistence type="predicted"/>
<dbReference type="EMBL" id="REGN01001246">
    <property type="protein sequence ID" value="RNA36072.1"/>
    <property type="molecule type" value="Genomic_DNA"/>
</dbReference>
<evidence type="ECO:0000313" key="3">
    <source>
        <dbReference type="Proteomes" id="UP000276133"/>
    </source>
</evidence>
<sequence length="105" mass="12806">MNFGILFFYLFICADLKLIQMNADNVYKKFLYEFRFFFKNAIIVQKWFYKCSKLMLYFTYGQINSCFKSKCLSRFLQWLDNEIKQSIFKSFKFSSSTLTQHKIKV</sequence>
<feature type="signal peptide" evidence="1">
    <location>
        <begin position="1"/>
        <end position="23"/>
    </location>
</feature>
<organism evidence="2 3">
    <name type="scientific">Brachionus plicatilis</name>
    <name type="common">Marine rotifer</name>
    <name type="synonym">Brachionus muelleri</name>
    <dbReference type="NCBI Taxonomy" id="10195"/>
    <lineage>
        <taxon>Eukaryota</taxon>
        <taxon>Metazoa</taxon>
        <taxon>Spiralia</taxon>
        <taxon>Gnathifera</taxon>
        <taxon>Rotifera</taxon>
        <taxon>Eurotatoria</taxon>
        <taxon>Monogononta</taxon>
        <taxon>Pseudotrocha</taxon>
        <taxon>Ploima</taxon>
        <taxon>Brachionidae</taxon>
        <taxon>Brachionus</taxon>
    </lineage>
</organism>